<dbReference type="InterPro" id="IPR029063">
    <property type="entry name" value="SAM-dependent_MTases_sf"/>
</dbReference>
<geneLocation type="plasmid" evidence="2 3">
    <name>plas1</name>
</geneLocation>
<dbReference type="Proteomes" id="UP000515297">
    <property type="component" value="Plasmid plas1"/>
</dbReference>
<dbReference type="PANTHER" id="PTHR43317:SF3">
    <property type="entry name" value="BLR2883 PROTEIN"/>
    <property type="match status" value="1"/>
</dbReference>
<dbReference type="AlphaFoldDB" id="A0A7G6W0S2"/>
<dbReference type="RefSeq" id="WP_185886085.1">
    <property type="nucleotide sequence ID" value="NZ_CP060053.1"/>
</dbReference>
<name>A0A7G6W0S2_9SPHN</name>
<evidence type="ECO:0000313" key="2">
    <source>
        <dbReference type="EMBL" id="QNE07587.1"/>
    </source>
</evidence>
<dbReference type="EMBL" id="CP060053">
    <property type="protein sequence ID" value="QNE07587.1"/>
    <property type="molecule type" value="Genomic_DNA"/>
</dbReference>
<dbReference type="GO" id="GO:0006596">
    <property type="term" value="P:polyamine biosynthetic process"/>
    <property type="evidence" value="ECO:0007669"/>
    <property type="project" value="UniProtKB-KW"/>
</dbReference>
<evidence type="ECO:0000256" key="1">
    <source>
        <dbReference type="ARBA" id="ARBA00023115"/>
    </source>
</evidence>
<keyword evidence="2" id="KW-0614">Plasmid</keyword>
<protein>
    <submittedName>
        <fullName evidence="2">Spermidine synthase</fullName>
    </submittedName>
</protein>
<dbReference type="Pfam" id="PF01564">
    <property type="entry name" value="Spermine_synth"/>
    <property type="match status" value="1"/>
</dbReference>
<evidence type="ECO:0000313" key="3">
    <source>
        <dbReference type="Proteomes" id="UP000515297"/>
    </source>
</evidence>
<sequence>MPSAKPDWSALDDGEHLVDVAFVPDGGRLRLTRSGEDFSILLDHHELMSTDLSSSERALAGHACARLAGRAGVQMLIGGYGMGFTLRAALAALAADAEVTVAEIVPKIIEWARGPMRAVTAGCLDDPRVLLIEDDVGMLIEAASGGYDCILLDVDNGPEGLTRRCNDWLYSAAGLAAARNALRPEGLLAIWSATHDDRFAGRLARSGFSVSVIEADLDAHWLPEDDVPAHVIMLAHKLR</sequence>
<accession>A0A7G6W0S2</accession>
<gene>
    <name evidence="2" type="ORF">H4O24_15530</name>
</gene>
<proteinExistence type="predicted"/>
<dbReference type="SUPFAM" id="SSF53335">
    <property type="entry name" value="S-adenosyl-L-methionine-dependent methyltransferases"/>
    <property type="match status" value="1"/>
</dbReference>
<dbReference type="PANTHER" id="PTHR43317">
    <property type="entry name" value="THERMOSPERMINE SYNTHASE ACAULIS5"/>
    <property type="match status" value="1"/>
</dbReference>
<reference evidence="2 3" key="1">
    <citation type="submission" date="2020-08" db="EMBL/GenBank/DDBJ databases">
        <authorList>
            <person name="Liu G."/>
            <person name="Sun C."/>
        </authorList>
    </citation>
    <scope>NUCLEOTIDE SEQUENCE [LARGE SCALE GENOMIC DNA]</scope>
    <source>
        <strain evidence="2 3">OT19</strain>
        <plasmid evidence="2 3">plas1</plasmid>
    </source>
</reference>
<dbReference type="Gene3D" id="3.40.50.150">
    <property type="entry name" value="Vaccinia Virus protein VP39"/>
    <property type="match status" value="1"/>
</dbReference>
<keyword evidence="1" id="KW-0620">Polyamine biosynthesis</keyword>
<organism evidence="2 3">
    <name type="scientific">Croceicoccus marinus</name>
    <dbReference type="NCBI Taxonomy" id="450378"/>
    <lineage>
        <taxon>Bacteria</taxon>
        <taxon>Pseudomonadati</taxon>
        <taxon>Pseudomonadota</taxon>
        <taxon>Alphaproteobacteria</taxon>
        <taxon>Sphingomonadales</taxon>
        <taxon>Erythrobacteraceae</taxon>
        <taxon>Croceicoccus</taxon>
    </lineage>
</organism>